<evidence type="ECO:0000313" key="3">
    <source>
        <dbReference type="Proteomes" id="UP000284109"/>
    </source>
</evidence>
<keyword evidence="1" id="KW-1133">Transmembrane helix</keyword>
<dbReference type="AlphaFoldDB" id="A0A417ZEB9"/>
<evidence type="ECO:0000256" key="1">
    <source>
        <dbReference type="SAM" id="Phobius"/>
    </source>
</evidence>
<keyword evidence="1" id="KW-0472">Membrane</keyword>
<dbReference type="Proteomes" id="UP000284109">
    <property type="component" value="Unassembled WGS sequence"/>
</dbReference>
<accession>A0A417ZEB9</accession>
<keyword evidence="3" id="KW-1185">Reference proteome</keyword>
<protein>
    <submittedName>
        <fullName evidence="2">Uncharacterized protein</fullName>
    </submittedName>
</protein>
<reference evidence="2 3" key="1">
    <citation type="submission" date="2018-07" db="EMBL/GenBank/DDBJ databases">
        <title>Genome sequences of six Lactobacillus spp. isolated from bumble bee guts.</title>
        <authorList>
            <person name="Motta E.V.S."/>
            <person name="Moran N.A."/>
        </authorList>
    </citation>
    <scope>NUCLEOTIDE SEQUENCE [LARGE SCALE GENOMIC DNA]</scope>
    <source>
        <strain evidence="2 3">BI-1.1</strain>
    </source>
</reference>
<keyword evidence="1" id="KW-0812">Transmembrane</keyword>
<name>A0A417ZEB9_9LACO</name>
<organism evidence="2 3">
    <name type="scientific">Bombilactobacillus bombi</name>
    <dbReference type="NCBI Taxonomy" id="1303590"/>
    <lineage>
        <taxon>Bacteria</taxon>
        <taxon>Bacillati</taxon>
        <taxon>Bacillota</taxon>
        <taxon>Bacilli</taxon>
        <taxon>Lactobacillales</taxon>
        <taxon>Lactobacillaceae</taxon>
        <taxon>Bombilactobacillus</taxon>
    </lineage>
</organism>
<sequence>MEKYKNKTTIFTLLMVAVIFLIAGIMIFKRTQTIKKYMLPAFNSTKSEILISSQVDKANQKQEDAFIDFGESAVELEDGEKNWDDFDIKSIWVKKLKHKGEYFIEFVAKSNVSSLFKPSFKTSVKMTIKDPDIRKSSKFTVHYYDSDFSKVNDSYDDSDDE</sequence>
<evidence type="ECO:0000313" key="2">
    <source>
        <dbReference type="EMBL" id="RHW49619.1"/>
    </source>
</evidence>
<dbReference type="RefSeq" id="WP_118901155.1">
    <property type="nucleotide sequence ID" value="NZ_QOCR01000004.1"/>
</dbReference>
<dbReference type="EMBL" id="QOCR01000004">
    <property type="protein sequence ID" value="RHW49619.1"/>
    <property type="molecule type" value="Genomic_DNA"/>
</dbReference>
<comment type="caution">
    <text evidence="2">The sequence shown here is derived from an EMBL/GenBank/DDBJ whole genome shotgun (WGS) entry which is preliminary data.</text>
</comment>
<gene>
    <name evidence="2" type="ORF">DS831_05505</name>
</gene>
<feature type="transmembrane region" description="Helical" evidence="1">
    <location>
        <begin position="6"/>
        <end position="28"/>
    </location>
</feature>
<proteinExistence type="predicted"/>